<dbReference type="SUPFAM" id="SSF50249">
    <property type="entry name" value="Nucleic acid-binding proteins"/>
    <property type="match status" value="1"/>
</dbReference>
<sequence>MSALSSSLRPFLRASSGAALSARSFSTSSPRSIARMIITGRLAAEPELHTTSAGQDIIKYAVGTTFGKGENRHTSWFRVSSFQPEGSQRDFLLSLPKGTLVYVEGDATMRSYEDSDGKRQHALNIVQRTLEVLKRPYNANATDSEASSH</sequence>
<dbReference type="GO" id="GO:0003697">
    <property type="term" value="F:single-stranded DNA binding"/>
    <property type="evidence" value="ECO:0007669"/>
    <property type="project" value="InterPro"/>
</dbReference>
<dbReference type="PROSITE" id="PS50935">
    <property type="entry name" value="SSB"/>
    <property type="match status" value="1"/>
</dbReference>
<dbReference type="EMBL" id="JAIBSC010000025">
    <property type="protein sequence ID" value="KAH1907749.1"/>
    <property type="molecule type" value="Genomic_DNA"/>
</dbReference>
<gene>
    <name evidence="3" type="ORF">KXV57_004030</name>
</gene>
<dbReference type="InterPro" id="IPR011344">
    <property type="entry name" value="ssDNA-bd"/>
</dbReference>
<dbReference type="FunFam" id="2.40.50.140:FF:000388">
    <property type="entry name" value="SsDNA binding protein, putative"/>
    <property type="match status" value="1"/>
</dbReference>
<protein>
    <recommendedName>
        <fullName evidence="5">SsDNA binding protein</fullName>
    </recommendedName>
</protein>
<evidence type="ECO:0008006" key="5">
    <source>
        <dbReference type="Google" id="ProtNLM"/>
    </source>
</evidence>
<dbReference type="OMA" id="TQYVRKG"/>
<dbReference type="AlphaFoldDB" id="A0A229Y868"/>
<proteinExistence type="predicted"/>
<dbReference type="Gene3D" id="2.40.50.140">
    <property type="entry name" value="Nucleic acid-binding proteins"/>
    <property type="match status" value="1"/>
</dbReference>
<dbReference type="PANTHER" id="PTHR10302">
    <property type="entry name" value="SINGLE-STRANDED DNA-BINDING PROTEIN"/>
    <property type="match status" value="1"/>
</dbReference>
<dbReference type="InterPro" id="IPR012340">
    <property type="entry name" value="NA-bd_OB-fold"/>
</dbReference>
<dbReference type="PANTHER" id="PTHR10302:SF0">
    <property type="entry name" value="SINGLE-STRANDED DNA-BINDING PROTEIN, MITOCHONDRIAL"/>
    <property type="match status" value="1"/>
</dbReference>
<evidence type="ECO:0000313" key="3">
    <source>
        <dbReference type="EMBL" id="KAH1907749.1"/>
    </source>
</evidence>
<dbReference type="Proteomes" id="UP000813423">
    <property type="component" value="Unassembled WGS sequence"/>
</dbReference>
<keyword evidence="1 2" id="KW-0238">DNA-binding</keyword>
<reference evidence="3" key="1">
    <citation type="submission" date="2021-08" db="EMBL/GenBank/DDBJ databases">
        <title>Global Aspergillus fumigatus from environmental and clinical sources.</title>
        <authorList>
            <person name="Barber A."/>
            <person name="Sae-Ong T."/>
        </authorList>
    </citation>
    <scope>NUCLEOTIDE SEQUENCE</scope>
    <source>
        <strain evidence="3">NRZ-2016-071</strain>
    </source>
</reference>
<evidence type="ECO:0000256" key="2">
    <source>
        <dbReference type="PROSITE-ProRule" id="PRU00252"/>
    </source>
</evidence>
<evidence type="ECO:0000256" key="1">
    <source>
        <dbReference type="ARBA" id="ARBA00023125"/>
    </source>
</evidence>
<name>A0A229Y868_ASPFM</name>
<accession>A0A229Y868</accession>
<comment type="caution">
    <text evidence="3">The sequence shown here is derived from an EMBL/GenBank/DDBJ whole genome shotgun (WGS) entry which is preliminary data.</text>
</comment>
<dbReference type="Pfam" id="PF00436">
    <property type="entry name" value="SSB"/>
    <property type="match status" value="1"/>
</dbReference>
<evidence type="ECO:0000313" key="4">
    <source>
        <dbReference type="Proteomes" id="UP000813423"/>
    </source>
</evidence>
<dbReference type="GO" id="GO:0006264">
    <property type="term" value="P:mitochondrial DNA replication"/>
    <property type="evidence" value="ECO:0007669"/>
    <property type="project" value="TreeGrafter"/>
</dbReference>
<dbReference type="CDD" id="cd04496">
    <property type="entry name" value="SSB_OBF"/>
    <property type="match status" value="1"/>
</dbReference>
<organism evidence="3 4">
    <name type="scientific">Aspergillus fumigatus</name>
    <name type="common">Neosartorya fumigata</name>
    <dbReference type="NCBI Taxonomy" id="746128"/>
    <lineage>
        <taxon>Eukaryota</taxon>
        <taxon>Fungi</taxon>
        <taxon>Dikarya</taxon>
        <taxon>Ascomycota</taxon>
        <taxon>Pezizomycotina</taxon>
        <taxon>Eurotiomycetes</taxon>
        <taxon>Eurotiomycetidae</taxon>
        <taxon>Eurotiales</taxon>
        <taxon>Aspergillaceae</taxon>
        <taxon>Aspergillus</taxon>
        <taxon>Aspergillus subgen. Fumigati</taxon>
    </lineage>
</organism>
<dbReference type="InterPro" id="IPR000424">
    <property type="entry name" value="Primosome_PriB/ssb"/>
</dbReference>
<dbReference type="GO" id="GO:0042645">
    <property type="term" value="C:mitochondrial nucleoid"/>
    <property type="evidence" value="ECO:0007669"/>
    <property type="project" value="TreeGrafter"/>
</dbReference>